<dbReference type="NCBIfam" id="TIGR03620">
    <property type="entry name" value="F420_MSMEG_4141"/>
    <property type="match status" value="1"/>
</dbReference>
<dbReference type="InterPro" id="IPR036661">
    <property type="entry name" value="Luciferase-like_sf"/>
</dbReference>
<evidence type="ECO:0000313" key="2">
    <source>
        <dbReference type="EMBL" id="MFC4563232.1"/>
    </source>
</evidence>
<dbReference type="Proteomes" id="UP001595923">
    <property type="component" value="Unassembled WGS sequence"/>
</dbReference>
<feature type="domain" description="Luciferase-like" evidence="1">
    <location>
        <begin position="30"/>
        <end position="283"/>
    </location>
</feature>
<keyword evidence="3" id="KW-1185">Reference proteome</keyword>
<name>A0ABV9DXR3_9ACTN</name>
<dbReference type="EMBL" id="JBHSFQ010000014">
    <property type="protein sequence ID" value="MFC4563232.1"/>
    <property type="molecule type" value="Genomic_DNA"/>
</dbReference>
<accession>A0ABV9DXR3</accession>
<protein>
    <submittedName>
        <fullName evidence="2">TIGR03620 family F420-dependent LLM class oxidoreductase</fullName>
    </submittedName>
</protein>
<dbReference type="Gene3D" id="3.20.20.30">
    <property type="entry name" value="Luciferase-like domain"/>
    <property type="match status" value="1"/>
</dbReference>
<sequence>MSDHGTAPKADTAALKRRLGRIGVWLGTALSTTTAADNRRAAAEVERLGYGSLWTGGDAAGGKEAFTQAALLLSATDRITVATGIASIWSRDGIAATAGADGLNDASAGRFLLGLGVSHSPLVAARGQTYAKPYSAMRDYLATMDSVAYPAPLDEPAPVVLAALRHRMLELARDRTSGAHPYFTPAEHTAKARGILGPGPLLAPEVAVVLDSDPDRARHAARGYMAVYLALPNYTNNLRDLGWTDADFADGGSDALVDALIPWGDPDTIAAGVRAHHDAGADHVCVQPIAPTLDDQLSALTALAPVLLH</sequence>
<evidence type="ECO:0000313" key="3">
    <source>
        <dbReference type="Proteomes" id="UP001595923"/>
    </source>
</evidence>
<dbReference type="RefSeq" id="WP_378575177.1">
    <property type="nucleotide sequence ID" value="NZ_JBHSFQ010000014.1"/>
</dbReference>
<dbReference type="PANTHER" id="PTHR30137">
    <property type="entry name" value="LUCIFERASE-LIKE MONOOXYGENASE"/>
    <property type="match status" value="1"/>
</dbReference>
<dbReference type="Pfam" id="PF00296">
    <property type="entry name" value="Bac_luciferase"/>
    <property type="match status" value="1"/>
</dbReference>
<dbReference type="InterPro" id="IPR011251">
    <property type="entry name" value="Luciferase-like_dom"/>
</dbReference>
<comment type="caution">
    <text evidence="2">The sequence shown here is derived from an EMBL/GenBank/DDBJ whole genome shotgun (WGS) entry which is preliminary data.</text>
</comment>
<organism evidence="2 3">
    <name type="scientific">Nocardiopsis mangrovi</name>
    <dbReference type="NCBI Taxonomy" id="1179818"/>
    <lineage>
        <taxon>Bacteria</taxon>
        <taxon>Bacillati</taxon>
        <taxon>Actinomycetota</taxon>
        <taxon>Actinomycetes</taxon>
        <taxon>Streptosporangiales</taxon>
        <taxon>Nocardiopsidaceae</taxon>
        <taxon>Nocardiopsis</taxon>
    </lineage>
</organism>
<gene>
    <name evidence="2" type="ORF">ACFO4E_15310</name>
</gene>
<dbReference type="InterPro" id="IPR050766">
    <property type="entry name" value="Bact_Lucif_Oxidored"/>
</dbReference>
<reference evidence="3" key="1">
    <citation type="journal article" date="2019" name="Int. J. Syst. Evol. Microbiol.">
        <title>The Global Catalogue of Microorganisms (GCM) 10K type strain sequencing project: providing services to taxonomists for standard genome sequencing and annotation.</title>
        <authorList>
            <consortium name="The Broad Institute Genomics Platform"/>
            <consortium name="The Broad Institute Genome Sequencing Center for Infectious Disease"/>
            <person name="Wu L."/>
            <person name="Ma J."/>
        </authorList>
    </citation>
    <scope>NUCLEOTIDE SEQUENCE [LARGE SCALE GENOMIC DNA]</scope>
    <source>
        <strain evidence="3">XZYJ18</strain>
    </source>
</reference>
<evidence type="ECO:0000259" key="1">
    <source>
        <dbReference type="Pfam" id="PF00296"/>
    </source>
</evidence>
<proteinExistence type="predicted"/>
<dbReference type="SUPFAM" id="SSF51679">
    <property type="entry name" value="Bacterial luciferase-like"/>
    <property type="match status" value="1"/>
</dbReference>
<dbReference type="PANTHER" id="PTHR30137:SF18">
    <property type="entry name" value="CONSERVED PROTEIN"/>
    <property type="match status" value="1"/>
</dbReference>
<dbReference type="InterPro" id="IPR019922">
    <property type="entry name" value="Lucif-like_OxRdatse_MSMEG_4141"/>
</dbReference>